<evidence type="ECO:0000313" key="2">
    <source>
        <dbReference type="EMBL" id="EFG82311.1"/>
    </source>
</evidence>
<gene>
    <name evidence="2" type="ORF">HMPREF0281_00341</name>
</gene>
<evidence type="ECO:0000313" key="3">
    <source>
        <dbReference type="Proteomes" id="UP000006015"/>
    </source>
</evidence>
<proteinExistence type="predicted"/>
<accession>A0ABP2IFM8</accession>
<name>A0ABP2IFM8_CORAM</name>
<organism evidence="2 3">
    <name type="scientific">Corynebacterium ammoniagenes DSM 20306</name>
    <dbReference type="NCBI Taxonomy" id="649754"/>
    <lineage>
        <taxon>Bacteria</taxon>
        <taxon>Bacillati</taxon>
        <taxon>Actinomycetota</taxon>
        <taxon>Actinomycetes</taxon>
        <taxon>Mycobacteriales</taxon>
        <taxon>Corynebacteriaceae</taxon>
        <taxon>Corynebacterium</taxon>
    </lineage>
</organism>
<keyword evidence="3" id="KW-1185">Reference proteome</keyword>
<dbReference type="EMBL" id="ADNS01000002">
    <property type="protein sequence ID" value="EFG82311.1"/>
    <property type="molecule type" value="Genomic_DNA"/>
</dbReference>
<sequence>MLINTIYSLSRSRKAAIASPGHPPLSSSLTVLAPFLSRSSGRKLPQPIAHPRYRSWCGGTVFLPPRRSGTGRLARVAILQKGARQKLDSRANTTLPDTLPSNLPDRARGAIGHPRKRTAPGSTVGT</sequence>
<feature type="region of interest" description="Disordered" evidence="1">
    <location>
        <begin position="83"/>
        <end position="126"/>
    </location>
</feature>
<comment type="caution">
    <text evidence="2">The sequence shown here is derived from an EMBL/GenBank/DDBJ whole genome shotgun (WGS) entry which is preliminary data.</text>
</comment>
<reference evidence="2 3" key="1">
    <citation type="submission" date="2010-04" db="EMBL/GenBank/DDBJ databases">
        <authorList>
            <person name="Weinstock G."/>
            <person name="Sodergren E."/>
            <person name="Clifton S."/>
            <person name="Fulton L."/>
            <person name="Fulton B."/>
            <person name="Courtney L."/>
            <person name="Fronick C."/>
            <person name="Harrison M."/>
            <person name="Strong C."/>
            <person name="Farmer C."/>
            <person name="Delahaunty K."/>
            <person name="Markovic C."/>
            <person name="Hall O."/>
            <person name="Minx P."/>
            <person name="Tomlinson C."/>
            <person name="Mitreva M."/>
            <person name="Hou S."/>
            <person name="Wollam A."/>
            <person name="Pepin K.H."/>
            <person name="Johnson M."/>
            <person name="Bhonagiri V."/>
            <person name="Zhang X."/>
            <person name="Suruliraj S."/>
            <person name="Warren W."/>
            <person name="Chinwalla A."/>
            <person name="Mardis E.R."/>
            <person name="Wilson R.K."/>
        </authorList>
    </citation>
    <scope>NUCLEOTIDE SEQUENCE [LARGE SCALE GENOMIC DNA]</scope>
    <source>
        <strain evidence="2 3">DSM 20306</strain>
    </source>
</reference>
<protein>
    <submittedName>
        <fullName evidence="2">Uncharacterized protein</fullName>
    </submittedName>
</protein>
<dbReference type="Proteomes" id="UP000006015">
    <property type="component" value="Unassembled WGS sequence"/>
</dbReference>
<feature type="compositionally biased region" description="Polar residues" evidence="1">
    <location>
        <begin position="90"/>
        <end position="101"/>
    </location>
</feature>
<evidence type="ECO:0000256" key="1">
    <source>
        <dbReference type="SAM" id="MobiDB-lite"/>
    </source>
</evidence>